<name>A0A443YKT9_9SPHI</name>
<evidence type="ECO:0000259" key="1">
    <source>
        <dbReference type="Pfam" id="PF10988"/>
    </source>
</evidence>
<comment type="caution">
    <text evidence="2">The sequence shown here is derived from an EMBL/GenBank/DDBJ whole genome shotgun (WGS) entry which is preliminary data.</text>
</comment>
<dbReference type="InterPro" id="IPR021255">
    <property type="entry name" value="DUF2807"/>
</dbReference>
<dbReference type="PANTHER" id="PTHR39200:SF1">
    <property type="entry name" value="AUTO-TRANSPORTER ADHESIN HEAD GIN DOMAIN-CONTAINING PROTEIN-RELATED"/>
    <property type="match status" value="1"/>
</dbReference>
<dbReference type="EMBL" id="SAYW01000007">
    <property type="protein sequence ID" value="RWU04374.1"/>
    <property type="molecule type" value="Genomic_DNA"/>
</dbReference>
<sequence length="266" mass="27868">MQRFQIKQCLLRKQKLTMSKKYISIGFMLAAVIATAHPVQSELPINIGISKSKLKTRDIEVKNFNAVAAGGPLQVIVTLGATEGIRFEGDEEAIASLVAEVKGNTLMIRPQISWTSWSHKYKDKKITAYVNAKTVKALTMSGDGSLTVKGTINQNSLTTTVSGSGVINATIDVQDYTATVSGSGKLNISGEAGKTSANISGSGNLSKKGALKVASLSARISGSGTAYVHTDGEISAFISGSGSVYYTGNAEISQTSIGSGKVRKAN</sequence>
<gene>
    <name evidence="2" type="ORF">DPV69_18835</name>
</gene>
<dbReference type="AlphaFoldDB" id="A0A443YKT9"/>
<dbReference type="Proteomes" id="UP000284120">
    <property type="component" value="Unassembled WGS sequence"/>
</dbReference>
<accession>A0A443YKT9</accession>
<feature type="domain" description="Putative auto-transporter adhesin head GIN" evidence="1">
    <location>
        <begin position="63"/>
        <end position="250"/>
    </location>
</feature>
<dbReference type="PANTHER" id="PTHR39200">
    <property type="entry name" value="HYPOTHETICAL EXPORTED PROTEIN"/>
    <property type="match status" value="1"/>
</dbReference>
<reference evidence="2 3" key="1">
    <citation type="submission" date="2018-06" db="EMBL/GenBank/DDBJ databases">
        <title>Pedobacter endophyticus sp. nov., an endophytic bacterium isolated from a leaf of Triticum aestivum.</title>
        <authorList>
            <person name="Zhang L."/>
        </authorList>
    </citation>
    <scope>NUCLEOTIDE SEQUENCE [LARGE SCALE GENOMIC DNA]</scope>
    <source>
        <strain evidence="2 3">CM134L-2</strain>
    </source>
</reference>
<evidence type="ECO:0000313" key="3">
    <source>
        <dbReference type="Proteomes" id="UP000284120"/>
    </source>
</evidence>
<organism evidence="2 3">
    <name type="scientific">Pedobacter chitinilyticus</name>
    <dbReference type="NCBI Taxonomy" id="2233776"/>
    <lineage>
        <taxon>Bacteria</taxon>
        <taxon>Pseudomonadati</taxon>
        <taxon>Bacteroidota</taxon>
        <taxon>Sphingobacteriia</taxon>
        <taxon>Sphingobacteriales</taxon>
        <taxon>Sphingobacteriaceae</taxon>
        <taxon>Pedobacter</taxon>
    </lineage>
</organism>
<protein>
    <submittedName>
        <fullName evidence="2">DUF2807 domain-containing protein</fullName>
    </submittedName>
</protein>
<dbReference type="Gene3D" id="2.160.20.120">
    <property type="match status" value="1"/>
</dbReference>
<keyword evidence="3" id="KW-1185">Reference proteome</keyword>
<evidence type="ECO:0000313" key="2">
    <source>
        <dbReference type="EMBL" id="RWU04374.1"/>
    </source>
</evidence>
<dbReference type="Pfam" id="PF10988">
    <property type="entry name" value="DUF2807"/>
    <property type="match status" value="1"/>
</dbReference>
<dbReference type="OrthoDB" id="794214at2"/>
<proteinExistence type="predicted"/>